<dbReference type="Gene3D" id="3.40.190.10">
    <property type="entry name" value="Periplasmic binding protein-like II"/>
    <property type="match status" value="1"/>
</dbReference>
<evidence type="ECO:0000313" key="3">
    <source>
        <dbReference type="EMBL" id="AXF55648.1"/>
    </source>
</evidence>
<dbReference type="RefSeq" id="WP_114371714.1">
    <property type="nucleotide sequence ID" value="NZ_CP031092.1"/>
</dbReference>
<dbReference type="GO" id="GO:0022857">
    <property type="term" value="F:transmembrane transporter activity"/>
    <property type="evidence" value="ECO:0007669"/>
    <property type="project" value="InterPro"/>
</dbReference>
<name>A0A345BXG7_9BACI</name>
<dbReference type="OrthoDB" id="9801163at2"/>
<keyword evidence="1" id="KW-0732">Signal</keyword>
<dbReference type="SUPFAM" id="SSF53850">
    <property type="entry name" value="Periplasmic binding protein-like II"/>
    <property type="match status" value="1"/>
</dbReference>
<feature type="signal peptide" evidence="1">
    <location>
        <begin position="1"/>
        <end position="29"/>
    </location>
</feature>
<dbReference type="AlphaFoldDB" id="A0A345BXG7"/>
<dbReference type="CDD" id="cd13608">
    <property type="entry name" value="PBP2_OpuCC_like"/>
    <property type="match status" value="1"/>
</dbReference>
<feature type="domain" description="ABC-type glycine betaine transport system substrate-binding" evidence="2">
    <location>
        <begin position="35"/>
        <end position="302"/>
    </location>
</feature>
<reference evidence="3 4" key="1">
    <citation type="journal article" date="2018" name="J. Microbiol.">
        <title>Salicibibacter kimchii gen. nov., sp. nov., a moderately halophilic and alkalitolerant bacterium in the family Bacillaceae, isolated from kimchi.</title>
        <authorList>
            <person name="Jang J.Y."/>
            <person name="Oh Y.J."/>
            <person name="Lim S.K."/>
            <person name="Park H.K."/>
            <person name="Lee C."/>
            <person name="Kim J.Y."/>
            <person name="Lee M.A."/>
            <person name="Choi H.J."/>
        </authorList>
    </citation>
    <scope>NUCLEOTIDE SEQUENCE [LARGE SCALE GENOMIC DNA]</scope>
    <source>
        <strain evidence="3 4">NKC1-1</strain>
    </source>
</reference>
<dbReference type="Proteomes" id="UP000252100">
    <property type="component" value="Chromosome"/>
</dbReference>
<evidence type="ECO:0000256" key="1">
    <source>
        <dbReference type="SAM" id="SignalP"/>
    </source>
</evidence>
<organism evidence="3 4">
    <name type="scientific">Salicibibacter kimchii</name>
    <dbReference type="NCBI Taxonomy" id="2099786"/>
    <lineage>
        <taxon>Bacteria</taxon>
        <taxon>Bacillati</taxon>
        <taxon>Bacillota</taxon>
        <taxon>Bacilli</taxon>
        <taxon>Bacillales</taxon>
        <taxon>Bacillaceae</taxon>
        <taxon>Salicibibacter</taxon>
    </lineage>
</organism>
<evidence type="ECO:0000259" key="2">
    <source>
        <dbReference type="Pfam" id="PF04069"/>
    </source>
</evidence>
<dbReference type="Pfam" id="PF04069">
    <property type="entry name" value="OpuAC"/>
    <property type="match status" value="1"/>
</dbReference>
<dbReference type="PROSITE" id="PS51257">
    <property type="entry name" value="PROKAR_LIPOPROTEIN"/>
    <property type="match status" value="1"/>
</dbReference>
<sequence length="307" mass="33974">MFHKKLKYSCLAGLLSVGLISGCSLPGISAGSGDDTVTIVTTDTSESQIIGHMLRLMIERQTDANVDMVNNIATSVVAHQAMLDGDVNVSATRYTGTDMAAILNEDPTDLDPDDGINYMMDEYEERFDQTWFPSYGFENNYAFAVREDLAEEEDLETVSDLEAIADTADVGVDTNWLSREGDGYPAFQDHYGLEFENINPMQIGLVYDALASGNMDVVLAYTSDGRIDAYDLQLLEDDQQFFPPYDTSAVANTDMLEANPGVEEAILQLEGEISTEQMQVLNYEADAELREPATVAEDFLEENNYFE</sequence>
<accession>A0A345BXG7</accession>
<dbReference type="GO" id="GO:0043190">
    <property type="term" value="C:ATP-binding cassette (ABC) transporter complex"/>
    <property type="evidence" value="ECO:0007669"/>
    <property type="project" value="InterPro"/>
</dbReference>
<dbReference type="Gene3D" id="3.40.190.120">
    <property type="entry name" value="Osmoprotection protein (prox), domain 2"/>
    <property type="match status" value="1"/>
</dbReference>
<feature type="chain" id="PRO_5038830093" evidence="1">
    <location>
        <begin position="30"/>
        <end position="307"/>
    </location>
</feature>
<gene>
    <name evidence="3" type="ORF">DT065_06175</name>
</gene>
<dbReference type="KEGG" id="rue:DT065_06175"/>
<protein>
    <submittedName>
        <fullName evidence="3">Osmoprotectant ABC transporter substrate-binding protein</fullName>
    </submittedName>
</protein>
<proteinExistence type="predicted"/>
<evidence type="ECO:0000313" key="4">
    <source>
        <dbReference type="Proteomes" id="UP000252100"/>
    </source>
</evidence>
<keyword evidence="4" id="KW-1185">Reference proteome</keyword>
<dbReference type="EMBL" id="CP031092">
    <property type="protein sequence ID" value="AXF55648.1"/>
    <property type="molecule type" value="Genomic_DNA"/>
</dbReference>
<dbReference type="InterPro" id="IPR007210">
    <property type="entry name" value="ABC_Gly_betaine_transp_sub-bd"/>
</dbReference>